<dbReference type="InterPro" id="IPR014001">
    <property type="entry name" value="Helicase_ATP-bd"/>
</dbReference>
<keyword evidence="1" id="KW-0547">Nucleotide-binding</keyword>
<dbReference type="Gene3D" id="3.40.50.10810">
    <property type="entry name" value="Tandem AAA-ATPase domain"/>
    <property type="match status" value="2"/>
</dbReference>
<evidence type="ECO:0000256" key="1">
    <source>
        <dbReference type="ARBA" id="ARBA00022741"/>
    </source>
</evidence>
<dbReference type="InterPro" id="IPR049730">
    <property type="entry name" value="SNF2/RAD54-like_C"/>
</dbReference>
<feature type="compositionally biased region" description="Low complexity" evidence="4">
    <location>
        <begin position="941"/>
        <end position="960"/>
    </location>
</feature>
<feature type="region of interest" description="Disordered" evidence="4">
    <location>
        <begin position="939"/>
        <end position="963"/>
    </location>
</feature>
<name>A0A9W7Y5B1_9FUNG</name>
<feature type="region of interest" description="Disordered" evidence="4">
    <location>
        <begin position="1282"/>
        <end position="1310"/>
    </location>
</feature>
<evidence type="ECO:0000313" key="7">
    <source>
        <dbReference type="EMBL" id="KAJ1725271.1"/>
    </source>
</evidence>
<dbReference type="Pfam" id="PF00271">
    <property type="entry name" value="Helicase_C"/>
    <property type="match status" value="1"/>
</dbReference>
<dbReference type="InterPro" id="IPR050628">
    <property type="entry name" value="SNF2_RAD54_helicase_TF"/>
</dbReference>
<dbReference type="SMART" id="SM00487">
    <property type="entry name" value="DEXDc"/>
    <property type="match status" value="1"/>
</dbReference>
<dbReference type="SUPFAM" id="SSF52540">
    <property type="entry name" value="P-loop containing nucleoside triphosphate hydrolases"/>
    <property type="match status" value="2"/>
</dbReference>
<dbReference type="PROSITE" id="PS51192">
    <property type="entry name" value="HELICASE_ATP_BIND_1"/>
    <property type="match status" value="1"/>
</dbReference>
<evidence type="ECO:0000256" key="4">
    <source>
        <dbReference type="SAM" id="MobiDB-lite"/>
    </source>
</evidence>
<dbReference type="OrthoDB" id="448448at2759"/>
<organism evidence="7 8">
    <name type="scientific">Coemansia erecta</name>
    <dbReference type="NCBI Taxonomy" id="147472"/>
    <lineage>
        <taxon>Eukaryota</taxon>
        <taxon>Fungi</taxon>
        <taxon>Fungi incertae sedis</taxon>
        <taxon>Zoopagomycota</taxon>
        <taxon>Kickxellomycotina</taxon>
        <taxon>Kickxellomycetes</taxon>
        <taxon>Kickxellales</taxon>
        <taxon>Kickxellaceae</taxon>
        <taxon>Coemansia</taxon>
    </lineage>
</organism>
<dbReference type="InterPro" id="IPR001650">
    <property type="entry name" value="Helicase_C-like"/>
</dbReference>
<feature type="region of interest" description="Disordered" evidence="4">
    <location>
        <begin position="358"/>
        <end position="511"/>
    </location>
</feature>
<proteinExistence type="predicted"/>
<evidence type="ECO:0000259" key="5">
    <source>
        <dbReference type="PROSITE" id="PS51192"/>
    </source>
</evidence>
<dbReference type="PANTHER" id="PTHR45626">
    <property type="entry name" value="TRANSCRIPTION TERMINATION FACTOR 2-RELATED"/>
    <property type="match status" value="1"/>
</dbReference>
<feature type="domain" description="Helicase ATP-binding" evidence="5">
    <location>
        <begin position="535"/>
        <end position="701"/>
    </location>
</feature>
<evidence type="ECO:0000313" key="8">
    <source>
        <dbReference type="Proteomes" id="UP001149813"/>
    </source>
</evidence>
<dbReference type="Pfam" id="PF00176">
    <property type="entry name" value="SNF2-rel_dom"/>
    <property type="match status" value="1"/>
</dbReference>
<dbReference type="CDD" id="cd18793">
    <property type="entry name" value="SF2_C_SNF"/>
    <property type="match status" value="1"/>
</dbReference>
<dbReference type="GO" id="GO:0005524">
    <property type="term" value="F:ATP binding"/>
    <property type="evidence" value="ECO:0007669"/>
    <property type="project" value="UniProtKB-KW"/>
</dbReference>
<evidence type="ECO:0000256" key="2">
    <source>
        <dbReference type="ARBA" id="ARBA00022801"/>
    </source>
</evidence>
<accession>A0A9W7Y5B1</accession>
<gene>
    <name evidence="7" type="ORF">LPJ53_000498</name>
</gene>
<feature type="compositionally biased region" description="Basic residues" evidence="4">
    <location>
        <begin position="384"/>
        <end position="399"/>
    </location>
</feature>
<reference evidence="7" key="1">
    <citation type="submission" date="2022-07" db="EMBL/GenBank/DDBJ databases">
        <title>Phylogenomic reconstructions and comparative analyses of Kickxellomycotina fungi.</title>
        <authorList>
            <person name="Reynolds N.K."/>
            <person name="Stajich J.E."/>
            <person name="Barry K."/>
            <person name="Grigoriev I.V."/>
            <person name="Crous P."/>
            <person name="Smith M.E."/>
        </authorList>
    </citation>
    <scope>NUCLEOTIDE SEQUENCE</scope>
    <source>
        <strain evidence="7">NBRC 32514</strain>
    </source>
</reference>
<keyword evidence="2" id="KW-0378">Hydrolase</keyword>
<feature type="compositionally biased region" description="Basic and acidic residues" evidence="4">
    <location>
        <begin position="890"/>
        <end position="917"/>
    </location>
</feature>
<evidence type="ECO:0000259" key="6">
    <source>
        <dbReference type="PROSITE" id="PS51194"/>
    </source>
</evidence>
<dbReference type="PROSITE" id="PS51194">
    <property type="entry name" value="HELICASE_CTER"/>
    <property type="match status" value="1"/>
</dbReference>
<dbReference type="PANTHER" id="PTHR45626:SF52">
    <property type="entry name" value="SINGLE-STRANDED DNA-DEPENDENT ATPASE (EUROFUNG)"/>
    <property type="match status" value="1"/>
</dbReference>
<evidence type="ECO:0000256" key="3">
    <source>
        <dbReference type="ARBA" id="ARBA00022840"/>
    </source>
</evidence>
<keyword evidence="3" id="KW-0067">ATP-binding</keyword>
<dbReference type="GO" id="GO:0008094">
    <property type="term" value="F:ATP-dependent activity, acting on DNA"/>
    <property type="evidence" value="ECO:0007669"/>
    <property type="project" value="TreeGrafter"/>
</dbReference>
<dbReference type="InterPro" id="IPR000330">
    <property type="entry name" value="SNF2_N"/>
</dbReference>
<feature type="compositionally biased region" description="Polar residues" evidence="4">
    <location>
        <begin position="365"/>
        <end position="382"/>
    </location>
</feature>
<dbReference type="InterPro" id="IPR027417">
    <property type="entry name" value="P-loop_NTPase"/>
</dbReference>
<dbReference type="EMBL" id="JANBOJ010000008">
    <property type="protein sequence ID" value="KAJ1725271.1"/>
    <property type="molecule type" value="Genomic_DNA"/>
</dbReference>
<feature type="region of interest" description="Disordered" evidence="4">
    <location>
        <begin position="851"/>
        <end position="923"/>
    </location>
</feature>
<dbReference type="GO" id="GO:0006281">
    <property type="term" value="P:DNA repair"/>
    <property type="evidence" value="ECO:0007669"/>
    <property type="project" value="TreeGrafter"/>
</dbReference>
<dbReference type="Proteomes" id="UP001149813">
    <property type="component" value="Unassembled WGS sequence"/>
</dbReference>
<dbReference type="CDD" id="cd18008">
    <property type="entry name" value="DEXDc_SHPRH-like"/>
    <property type="match status" value="1"/>
</dbReference>
<dbReference type="GO" id="GO:0005634">
    <property type="term" value="C:nucleus"/>
    <property type="evidence" value="ECO:0007669"/>
    <property type="project" value="TreeGrafter"/>
</dbReference>
<dbReference type="GO" id="GO:0016787">
    <property type="term" value="F:hydrolase activity"/>
    <property type="evidence" value="ECO:0007669"/>
    <property type="project" value="UniProtKB-KW"/>
</dbReference>
<feature type="domain" description="Helicase C-terminal" evidence="6">
    <location>
        <begin position="1141"/>
        <end position="1285"/>
    </location>
</feature>
<evidence type="ECO:0008006" key="9">
    <source>
        <dbReference type="Google" id="ProtNLM"/>
    </source>
</evidence>
<comment type="caution">
    <text evidence="7">The sequence shown here is derived from an EMBL/GenBank/DDBJ whole genome shotgun (WGS) entry which is preliminary data.</text>
</comment>
<dbReference type="SMART" id="SM00490">
    <property type="entry name" value="HELICc"/>
    <property type="match status" value="1"/>
</dbReference>
<keyword evidence="8" id="KW-1185">Reference proteome</keyword>
<sequence>MRMLGQLKAVMIMSTGSEHFRTGTATQIPVTLRNNVGTREVQMLDNLGRQVGSLEESVAKAVYGLLECGEMRIMGIVQGPLKATYISPVILSFYANHALAVEILGLFESFGMHLDQSSAETQSTLRDLGQESNLLTRGMSYKARLPTRDDDGLLSLDANSDANVPSVFKGMNFKPSRGEGSSFPREKGAGSEYWARIKGKRNHQRLPQTMVVEKVTDTPEDGKTRLANIKSTFVTLLDLPEMDPPTQVLTPLRRHQKQALYFMVQRETEGIDIQDIGGNAGAPFPKLWIPTEDANFGGGSAIRYRHTLTNIKSLQKPDSMLGGILADDMGLGKTLSIIALVLSMPAAWVRGTRMKFTDSHGDASATASGPVSRSNTRPSGRTATRGRIRPMGRVVRRRGNSASKGKGKEPAIADDTTVVVDSSDDSDFLGEVSMPSRRQHVQESDISDPESLVDDPLAPPSPQSSEKSTALNDLSQLPSDSSDDDYDGAFADGGDQYVVDNTPMTPPPDYDNMATRRKEECERRFAKNYHGRYAGGTLIVCPLSTMGNWEEQVASHVRSRALSIYSYHGPGRIQNPKKLCEYDIVLTTYNVVQSEYSKETKQMVIEDHEPNEARSVFDSSSEEESNTKLFQIPDDPYVSALQAVHWHRIVLDEAHTIKEKRTICSQAAGALTADRRWCLTGTPIQNRLDDLYSLLRFLHAAPLSTWKVWLTYIAAPFHENIQDLIGDEGDNGSFEQGNIGAHRVQRLMQTICLRRMKQQIDMKTNRTMIELPPKFEVIRWLELSEGERRLYKMAEDIARNKYQQMSRNGTLLKNYMHILKIILRLRQLCTHPKLWSDDKWKEAKVLGADATIASQRGSRSRPHQDAETTPAADDGQHIPQAKTERKPKREAKPKVEVKPNAETKPKVETKPKAESAQDIKQNPMSAVDLCSMVMDNVDADSQSQQQTHTQPQPQTQTQTQEVERLQDEDIYEVWAKQVSIAGESVRCEFCHEQALPTAVFDRRDSYQPDDEPGPAVTRCGHISCHLCKAVLFETLMDGAMTECMLCGNMLDQSDVVNIPARIVFNSVSRRRQSQQVVVQMEEGADGAEYEELNRLCQEHDSSTKVATLIQDLKMIRQRKWITDPHFAVDQDDPLVQSRKEELEQHTEIREKSVVFSQWTKMLDIIGQQLEQYGIRFTRLDGTMTRPTRENHLRLFKRDPDVEVLLISLRAGGVGLNLAYATHVFMMDAFWNPSVELQAIDRIHRLGQRHPITVTRYFIKESIEEKIMALQRRKARIVDVSLMDSTRNKGPGSGGSDNEEESLAITTGTHSRQQRLDDLNLLFG</sequence>
<protein>
    <recommendedName>
        <fullName evidence="9">P-loop containing nucleoside triphosphate hydrolase protein</fullName>
    </recommendedName>
</protein>
<feature type="compositionally biased region" description="Polar residues" evidence="4">
    <location>
        <begin position="463"/>
        <end position="478"/>
    </location>
</feature>
<dbReference type="InterPro" id="IPR038718">
    <property type="entry name" value="SNF2-like_sf"/>
</dbReference>
<dbReference type="Gene3D" id="3.40.50.300">
    <property type="entry name" value="P-loop containing nucleotide triphosphate hydrolases"/>
    <property type="match status" value="2"/>
</dbReference>